<feature type="domain" description="J" evidence="1">
    <location>
        <begin position="3"/>
        <end position="66"/>
    </location>
</feature>
<comment type="caution">
    <text evidence="2">The sequence shown here is derived from an EMBL/GenBank/DDBJ whole genome shotgun (WGS) entry which is preliminary data.</text>
</comment>
<reference evidence="2" key="1">
    <citation type="submission" date="2020-10" db="EMBL/GenBank/DDBJ databases">
        <authorList>
            <person name="Gilroy R."/>
        </authorList>
    </citation>
    <scope>NUCLEOTIDE SEQUENCE</scope>
    <source>
        <strain evidence="2">11167</strain>
    </source>
</reference>
<dbReference type="AlphaFoldDB" id="A0A9D9EA98"/>
<dbReference type="CDD" id="cd06257">
    <property type="entry name" value="DnaJ"/>
    <property type="match status" value="1"/>
</dbReference>
<dbReference type="SMART" id="SM00271">
    <property type="entry name" value="DnaJ"/>
    <property type="match status" value="1"/>
</dbReference>
<dbReference type="InterPro" id="IPR011990">
    <property type="entry name" value="TPR-like_helical_dom_sf"/>
</dbReference>
<dbReference type="PROSITE" id="PS50076">
    <property type="entry name" value="DNAJ_2"/>
    <property type="match status" value="1"/>
</dbReference>
<dbReference type="EMBL" id="JADIMU010000030">
    <property type="protein sequence ID" value="MBO8443080.1"/>
    <property type="molecule type" value="Genomic_DNA"/>
</dbReference>
<dbReference type="PANTHER" id="PTHR24074">
    <property type="entry name" value="CO-CHAPERONE PROTEIN DJLA"/>
    <property type="match status" value="1"/>
</dbReference>
<organism evidence="2 3">
    <name type="scientific">Candidatus Aphodenecus pullistercoris</name>
    <dbReference type="NCBI Taxonomy" id="2840669"/>
    <lineage>
        <taxon>Bacteria</taxon>
        <taxon>Pseudomonadati</taxon>
        <taxon>Spirochaetota</taxon>
        <taxon>Spirochaetia</taxon>
        <taxon>Spirochaetales</taxon>
        <taxon>Candidatus Aphodenecus</taxon>
    </lineage>
</organism>
<dbReference type="SUPFAM" id="SSF46565">
    <property type="entry name" value="Chaperone J-domain"/>
    <property type="match status" value="1"/>
</dbReference>
<name>A0A9D9EA98_9SPIR</name>
<dbReference type="InterPro" id="IPR050817">
    <property type="entry name" value="DjlA_DnaK_co-chaperone"/>
</dbReference>
<accession>A0A9D9EA98</accession>
<sequence length="196" mass="21936">MRDPYSVLGVSPGASEDEIKKAYKALAKKYHPDVTGNSPEAEAKMQEINAAYDGLMNRRSGYNPFEQGTSSSGRPYEEEPLIFQAVQNYIRAHRFNEAITALSQIPLEQRTARWYHLNAVAFAGIGNRMEATLSARKACQMDPGNGEYQELLQYLESGRTAYRRTYTTYTPAGGIGNACCTLFFLQMCCCPYGFFC</sequence>
<dbReference type="PRINTS" id="PR00625">
    <property type="entry name" value="JDOMAIN"/>
</dbReference>
<reference evidence="2" key="2">
    <citation type="journal article" date="2021" name="PeerJ">
        <title>Extensive microbial diversity within the chicken gut microbiome revealed by metagenomics and culture.</title>
        <authorList>
            <person name="Gilroy R."/>
            <person name="Ravi A."/>
            <person name="Getino M."/>
            <person name="Pursley I."/>
            <person name="Horton D.L."/>
            <person name="Alikhan N.F."/>
            <person name="Baker D."/>
            <person name="Gharbi K."/>
            <person name="Hall N."/>
            <person name="Watson M."/>
            <person name="Adriaenssens E.M."/>
            <person name="Foster-Nyarko E."/>
            <person name="Jarju S."/>
            <person name="Secka A."/>
            <person name="Antonio M."/>
            <person name="Oren A."/>
            <person name="Chaudhuri R.R."/>
            <person name="La Ragione R."/>
            <person name="Hildebrand F."/>
            <person name="Pallen M.J."/>
        </authorList>
    </citation>
    <scope>NUCLEOTIDE SEQUENCE</scope>
    <source>
        <strain evidence="2">11167</strain>
    </source>
</reference>
<dbReference type="Proteomes" id="UP000823633">
    <property type="component" value="Unassembled WGS sequence"/>
</dbReference>
<dbReference type="InterPro" id="IPR036869">
    <property type="entry name" value="J_dom_sf"/>
</dbReference>
<evidence type="ECO:0000313" key="3">
    <source>
        <dbReference type="Proteomes" id="UP000823633"/>
    </source>
</evidence>
<proteinExistence type="predicted"/>
<dbReference type="SUPFAM" id="SSF48452">
    <property type="entry name" value="TPR-like"/>
    <property type="match status" value="1"/>
</dbReference>
<gene>
    <name evidence="2" type="ORF">IAC42_04900</name>
</gene>
<evidence type="ECO:0000313" key="2">
    <source>
        <dbReference type="EMBL" id="MBO8443080.1"/>
    </source>
</evidence>
<protein>
    <submittedName>
        <fullName evidence="2">DnaJ domain-containing protein</fullName>
    </submittedName>
</protein>
<dbReference type="Gene3D" id="1.10.287.110">
    <property type="entry name" value="DnaJ domain"/>
    <property type="match status" value="1"/>
</dbReference>
<dbReference type="Pfam" id="PF00226">
    <property type="entry name" value="DnaJ"/>
    <property type="match status" value="1"/>
</dbReference>
<dbReference type="InterPro" id="IPR001623">
    <property type="entry name" value="DnaJ_domain"/>
</dbReference>
<evidence type="ECO:0000259" key="1">
    <source>
        <dbReference type="PROSITE" id="PS50076"/>
    </source>
</evidence>